<dbReference type="STRING" id="1821621.A8C75_16195"/>
<keyword evidence="2" id="KW-1185">Reference proteome</keyword>
<dbReference type="Pfam" id="PF08856">
    <property type="entry name" value="DUF1826"/>
    <property type="match status" value="1"/>
</dbReference>
<evidence type="ECO:0000313" key="2">
    <source>
        <dbReference type="Proteomes" id="UP000078070"/>
    </source>
</evidence>
<dbReference type="Proteomes" id="UP000078070">
    <property type="component" value="Chromosome"/>
</dbReference>
<reference evidence="2" key="1">
    <citation type="submission" date="2016-05" db="EMBL/GenBank/DDBJ databases">
        <authorList>
            <person name="Baek K."/>
            <person name="Yang S.-J."/>
        </authorList>
    </citation>
    <scope>NUCLEOTIDE SEQUENCE [LARGE SCALE GENOMIC DNA]</scope>
    <source>
        <strain evidence="2">ST58-10</strain>
    </source>
</reference>
<organism evidence="1 2">
    <name type="scientific">Marinobacterium aestuarii</name>
    <dbReference type="NCBI Taxonomy" id="1821621"/>
    <lineage>
        <taxon>Bacteria</taxon>
        <taxon>Pseudomonadati</taxon>
        <taxon>Pseudomonadota</taxon>
        <taxon>Gammaproteobacteria</taxon>
        <taxon>Oceanospirillales</taxon>
        <taxon>Oceanospirillaceae</taxon>
        <taxon>Marinobacterium</taxon>
    </lineage>
</organism>
<gene>
    <name evidence="1" type="ORF">A8C75_16195</name>
</gene>
<dbReference type="OrthoDB" id="5342505at2"/>
<dbReference type="KEGG" id="mars:A8C75_16195"/>
<evidence type="ECO:0008006" key="3">
    <source>
        <dbReference type="Google" id="ProtNLM"/>
    </source>
</evidence>
<protein>
    <recommendedName>
        <fullName evidence="3">Succinylglutamate desuccinylase</fullName>
    </recommendedName>
</protein>
<dbReference type="EMBL" id="CP015839">
    <property type="protein sequence ID" value="ANG63864.1"/>
    <property type="molecule type" value="Genomic_DNA"/>
</dbReference>
<dbReference type="AlphaFoldDB" id="A0A1A9F0J1"/>
<dbReference type="RefSeq" id="WP_067384771.1">
    <property type="nucleotide sequence ID" value="NZ_CP015839.1"/>
</dbReference>
<sequence>MNAISNPPRHRHNSAVLPELSVAAGDDPRVLSRFYAASCNLAIWQRPLSSSLRRYLEQLAQQPPGLSLRCVLRPDEAAPELERKLPPGAGQDCLIADIELLTDMFACLFEQKQVGMRLEWLHRAMCPKFHVDRLPCRLVTTYLGPGTHWISHEQRQSTPGNERDFRQLQAGEVALLKGEGWFGNEGRGLVHRSPEVTDGAGRLFLSLDLMD</sequence>
<proteinExistence type="predicted"/>
<accession>A0A1A9F0J1</accession>
<evidence type="ECO:0000313" key="1">
    <source>
        <dbReference type="EMBL" id="ANG63864.1"/>
    </source>
</evidence>
<dbReference type="InterPro" id="IPR014955">
    <property type="entry name" value="DUF1826"/>
</dbReference>
<reference evidence="1 2" key="2">
    <citation type="journal article" date="2018" name="Int. J. Syst. Evol. Microbiol.">
        <title>Marinobacterium aestuarii sp. nov., a benzene-degrading marine bacterium isolated from estuary sediment.</title>
        <authorList>
            <person name="Bae S.S."/>
            <person name="Jung J."/>
            <person name="Chung D."/>
            <person name="Baek K."/>
        </authorList>
    </citation>
    <scope>NUCLEOTIDE SEQUENCE [LARGE SCALE GENOMIC DNA]</scope>
    <source>
        <strain evidence="1 2">ST58-10</strain>
    </source>
</reference>
<name>A0A1A9F0J1_9GAMM</name>